<dbReference type="KEGG" id="mars:A8C75_20870"/>
<reference evidence="6" key="1">
    <citation type="submission" date="2016-05" db="EMBL/GenBank/DDBJ databases">
        <authorList>
            <person name="Baek K."/>
            <person name="Yang S.-J."/>
        </authorList>
    </citation>
    <scope>NUCLEOTIDE SEQUENCE [LARGE SCALE GENOMIC DNA]</scope>
    <source>
        <strain evidence="6">ST58-10</strain>
    </source>
</reference>
<keyword evidence="6" id="KW-1185">Reference proteome</keyword>
<dbReference type="Proteomes" id="UP000078070">
    <property type="component" value="Chromosome"/>
</dbReference>
<evidence type="ECO:0000256" key="3">
    <source>
        <dbReference type="ARBA" id="ARBA00022840"/>
    </source>
</evidence>
<evidence type="ECO:0000313" key="6">
    <source>
        <dbReference type="Proteomes" id="UP000078070"/>
    </source>
</evidence>
<dbReference type="InterPro" id="IPR014729">
    <property type="entry name" value="Rossmann-like_a/b/a_fold"/>
</dbReference>
<dbReference type="InterPro" id="IPR006016">
    <property type="entry name" value="UspA"/>
</dbReference>
<dbReference type="PANTHER" id="PTHR46268:SF27">
    <property type="entry name" value="UNIVERSAL STRESS PROTEIN RV2623"/>
    <property type="match status" value="1"/>
</dbReference>
<dbReference type="InterPro" id="IPR006015">
    <property type="entry name" value="Universal_stress_UspA"/>
</dbReference>
<dbReference type="AlphaFoldDB" id="A0A1A9F598"/>
<proteinExistence type="inferred from homology"/>
<keyword evidence="3" id="KW-0067">ATP-binding</keyword>
<comment type="similarity">
    <text evidence="1">Belongs to the universal stress protein A family.</text>
</comment>
<dbReference type="OrthoDB" id="5877096at2"/>
<protein>
    <submittedName>
        <fullName evidence="5">Universal stress family protein</fullName>
    </submittedName>
</protein>
<gene>
    <name evidence="5" type="ORF">A8C75_20870</name>
</gene>
<sequence>MLPEFKKILYCTDLSKNASFAFKYAVYLAKSTGADIHVLHVIEKLSDDAHFALQTYVLNDKSRDDFLHHRIQHARERLNERQDYFWDVLAPEEKAFRSKIVSVDIVENYPAENILKKSRELQCDLIVMGAHEKGRIMHTFLGSVAKSVLRHSKIPTLVVPLPDKEEAAKEKAAARKRS</sequence>
<dbReference type="STRING" id="1821621.A8C75_20870"/>
<accession>A0A1A9F598</accession>
<organism evidence="5 6">
    <name type="scientific">Marinobacterium aestuarii</name>
    <dbReference type="NCBI Taxonomy" id="1821621"/>
    <lineage>
        <taxon>Bacteria</taxon>
        <taxon>Pseudomonadati</taxon>
        <taxon>Pseudomonadota</taxon>
        <taxon>Gammaproteobacteria</taxon>
        <taxon>Oceanospirillales</taxon>
        <taxon>Oceanospirillaceae</taxon>
        <taxon>Marinobacterium</taxon>
    </lineage>
</organism>
<name>A0A1A9F598_9GAMM</name>
<feature type="domain" description="UspA" evidence="4">
    <location>
        <begin position="5"/>
        <end position="160"/>
    </location>
</feature>
<evidence type="ECO:0000259" key="4">
    <source>
        <dbReference type="Pfam" id="PF00582"/>
    </source>
</evidence>
<dbReference type="Gene3D" id="3.40.50.620">
    <property type="entry name" value="HUPs"/>
    <property type="match status" value="1"/>
</dbReference>
<dbReference type="GO" id="GO:0005524">
    <property type="term" value="F:ATP binding"/>
    <property type="evidence" value="ECO:0007669"/>
    <property type="project" value="UniProtKB-KW"/>
</dbReference>
<dbReference type="SUPFAM" id="SSF52402">
    <property type="entry name" value="Adenine nucleotide alpha hydrolases-like"/>
    <property type="match status" value="1"/>
</dbReference>
<evidence type="ECO:0000313" key="5">
    <source>
        <dbReference type="EMBL" id="ANG65385.1"/>
    </source>
</evidence>
<dbReference type="PRINTS" id="PR01438">
    <property type="entry name" value="UNVRSLSTRESS"/>
</dbReference>
<keyword evidence="2" id="KW-0547">Nucleotide-binding</keyword>
<dbReference type="EMBL" id="CP015839">
    <property type="protein sequence ID" value="ANG65385.1"/>
    <property type="molecule type" value="Genomic_DNA"/>
</dbReference>
<reference evidence="5 6" key="2">
    <citation type="journal article" date="2018" name="Int. J. Syst. Evol. Microbiol.">
        <title>Marinobacterium aestuarii sp. nov., a benzene-degrading marine bacterium isolated from estuary sediment.</title>
        <authorList>
            <person name="Bae S.S."/>
            <person name="Jung J."/>
            <person name="Chung D."/>
            <person name="Baek K."/>
        </authorList>
    </citation>
    <scope>NUCLEOTIDE SEQUENCE [LARGE SCALE GENOMIC DNA]</scope>
    <source>
        <strain evidence="5 6">ST58-10</strain>
    </source>
</reference>
<evidence type="ECO:0000256" key="2">
    <source>
        <dbReference type="ARBA" id="ARBA00022741"/>
    </source>
</evidence>
<evidence type="ECO:0000256" key="1">
    <source>
        <dbReference type="ARBA" id="ARBA00008791"/>
    </source>
</evidence>
<dbReference type="CDD" id="cd00293">
    <property type="entry name" value="USP-like"/>
    <property type="match status" value="1"/>
</dbReference>
<dbReference type="Pfam" id="PF00582">
    <property type="entry name" value="Usp"/>
    <property type="match status" value="1"/>
</dbReference>
<dbReference type="PANTHER" id="PTHR46268">
    <property type="entry name" value="STRESS RESPONSE PROTEIN NHAX"/>
    <property type="match status" value="1"/>
</dbReference>